<feature type="transmembrane region" description="Helical" evidence="1">
    <location>
        <begin position="101"/>
        <end position="126"/>
    </location>
</feature>
<keyword evidence="1" id="KW-1133">Transmembrane helix</keyword>
<organism evidence="2 3">
    <name type="scientific">Staphylococcus caprae</name>
    <dbReference type="NCBI Taxonomy" id="29380"/>
    <lineage>
        <taxon>Bacteria</taxon>
        <taxon>Bacillati</taxon>
        <taxon>Bacillota</taxon>
        <taxon>Bacilli</taxon>
        <taxon>Bacillales</taxon>
        <taxon>Staphylococcaceae</taxon>
        <taxon>Staphylococcus</taxon>
    </lineage>
</organism>
<dbReference type="InterPro" id="IPR010288">
    <property type="entry name" value="EcsB_ABC"/>
</dbReference>
<feature type="transmembrane region" description="Helical" evidence="1">
    <location>
        <begin position="60"/>
        <end position="80"/>
    </location>
</feature>
<name>A0ABM7FW45_9STAP</name>
<dbReference type="EMBL" id="AP018586">
    <property type="protein sequence ID" value="BBD92167.1"/>
    <property type="molecule type" value="Genomic_DNA"/>
</dbReference>
<feature type="transmembrane region" description="Helical" evidence="1">
    <location>
        <begin position="165"/>
        <end position="182"/>
    </location>
</feature>
<protein>
    <submittedName>
        <fullName evidence="2">ABC transporter permease</fullName>
    </submittedName>
</protein>
<evidence type="ECO:0000313" key="2">
    <source>
        <dbReference type="EMBL" id="BBD92167.1"/>
    </source>
</evidence>
<feature type="transmembrane region" description="Helical" evidence="1">
    <location>
        <begin position="26"/>
        <end position="48"/>
    </location>
</feature>
<feature type="transmembrane region" description="Helical" evidence="1">
    <location>
        <begin position="188"/>
        <end position="204"/>
    </location>
</feature>
<keyword evidence="3" id="KW-1185">Reference proteome</keyword>
<proteinExistence type="predicted"/>
<dbReference type="NCBIfam" id="NF047570">
    <property type="entry name" value="ABC_perm_EcsB"/>
    <property type="match status" value="1"/>
</dbReference>
<keyword evidence="1" id="KW-0812">Transmembrane</keyword>
<feature type="transmembrane region" description="Helical" evidence="1">
    <location>
        <begin position="308"/>
        <end position="327"/>
    </location>
</feature>
<evidence type="ECO:0000313" key="3">
    <source>
        <dbReference type="Proteomes" id="UP000274772"/>
    </source>
</evidence>
<feature type="transmembrane region" description="Helical" evidence="1">
    <location>
        <begin position="377"/>
        <end position="395"/>
    </location>
</feature>
<dbReference type="Pfam" id="PF05975">
    <property type="entry name" value="EcsB"/>
    <property type="match status" value="1"/>
</dbReference>
<keyword evidence="1" id="KW-0472">Membrane</keyword>
<sequence length="407" mass="48587">MTNEALTLFNKRYKAIRKEKSYYNKFIFNGHFTVFLLILLGAFIFGYGEWLQHIPKHIDYALFSSIVVAFISLFPIRTLLKDADRIFLLPFEKHMQDYMKVSLIYSYSARIFLQIILIIVLFPLFYKLNNHHFGFYIAFAISALIFPYIGLLVKWQWLKLKLSTWTVNLTLFVLFALMYYLTLRFHNYLAIIFILILVGLFFILKMKSKKQLYPWEKMIAIEQQHHTNYYKFVNMFTDVKHLRATAVRRSYLDFLLSKPKGKKFNENRMYLFLFVRSFVRGRDAFSIILRLVIIALVLMIWLSNPFVSIIIGSLFMYITLLQMSQFYTQQAYGLWPQVWPVPDTKVIKGYEQFLYRLMIIVGTIFTIAFVIKHPALFFFAIVFFIVGWLTIRSTVKKLKYQETLLRD</sequence>
<feature type="transmembrane region" description="Helical" evidence="1">
    <location>
        <begin position="353"/>
        <end position="371"/>
    </location>
</feature>
<dbReference type="GeneID" id="58050861"/>
<dbReference type="PIRSF" id="PIRSF037259">
    <property type="entry name" value="EcsB_ABC"/>
    <property type="match status" value="1"/>
</dbReference>
<dbReference type="RefSeq" id="WP_002443534.1">
    <property type="nucleotide sequence ID" value="NZ_AP018585.1"/>
</dbReference>
<feature type="transmembrane region" description="Helical" evidence="1">
    <location>
        <begin position="284"/>
        <end position="302"/>
    </location>
</feature>
<evidence type="ECO:0000256" key="1">
    <source>
        <dbReference type="SAM" id="Phobius"/>
    </source>
</evidence>
<gene>
    <name evidence="2" type="ORF">JMUB590_1101</name>
</gene>
<feature type="transmembrane region" description="Helical" evidence="1">
    <location>
        <begin position="132"/>
        <end position="153"/>
    </location>
</feature>
<accession>A0ABM7FW45</accession>
<reference evidence="2 3" key="1">
    <citation type="submission" date="2018-05" db="EMBL/GenBank/DDBJ databases">
        <title>Complete genome sequencing of three human clinical isolates of Staphylococcus caprae reveals virulence factors similar to those of S. epidermidis and S. capitis.</title>
        <authorList>
            <person name="Watanabe S."/>
            <person name="Cui L."/>
        </authorList>
    </citation>
    <scope>NUCLEOTIDE SEQUENCE [LARGE SCALE GENOMIC DNA]</scope>
    <source>
        <strain evidence="2 3">JMUB590</strain>
    </source>
</reference>
<dbReference type="Proteomes" id="UP000274772">
    <property type="component" value="Chromosome"/>
</dbReference>